<reference evidence="1 2" key="1">
    <citation type="submission" date="2019-02" db="EMBL/GenBank/DDBJ databases">
        <title>Arundinibacter roseus gen. nov., sp. nov., a new member of the family Cytophagaceae.</title>
        <authorList>
            <person name="Szuroczki S."/>
            <person name="Khayer B."/>
            <person name="Sproer C."/>
            <person name="Toumi M."/>
            <person name="Szabo A."/>
            <person name="Felfoldi T."/>
            <person name="Schumann P."/>
            <person name="Toth E."/>
        </authorList>
    </citation>
    <scope>NUCLEOTIDE SEQUENCE [LARGE SCALE GENOMIC DNA]</scope>
    <source>
        <strain evidence="1 2">DMA-k-7a</strain>
    </source>
</reference>
<evidence type="ECO:0000313" key="1">
    <source>
        <dbReference type="EMBL" id="TDB65876.1"/>
    </source>
</evidence>
<evidence type="ECO:0008006" key="3">
    <source>
        <dbReference type="Google" id="ProtNLM"/>
    </source>
</evidence>
<accession>A0A4R4KGA1</accession>
<name>A0A4R4KGA1_9BACT</name>
<dbReference type="EMBL" id="SMJU01000005">
    <property type="protein sequence ID" value="TDB65876.1"/>
    <property type="molecule type" value="Genomic_DNA"/>
</dbReference>
<protein>
    <recommendedName>
        <fullName evidence="3">Capsule assembly Wzi family protein</fullName>
    </recommendedName>
</protein>
<comment type="caution">
    <text evidence="1">The sequence shown here is derived from an EMBL/GenBank/DDBJ whole genome shotgun (WGS) entry which is preliminary data.</text>
</comment>
<proteinExistence type="predicted"/>
<sequence length="522" mass="58871">MPDFSYPHTNRPCDYLAPCKHYCTVFNAHLYTFFLSFLLFHSAYSQSPAFGTTAEMGSYQSSSNQIPFWLRANQWGQVPMQASFGTVRLGMYLHADSTCAEHEETKKKSTFGWSAGAQVVTTFGSQNTYLLPEAYLKVRWKHLQITAGRQKEAIGIMDTTLTSGSYSWSGNALPVPKINVGFADYVPIHFLRDFLSVKGNYAHGWFKENYIKGVFLHQKTLHARFGKPSSRVHVQVGINHHVTWGGQAEYLDNSPLAVDGKLTRNFKDYLWGVVLANIPRESRTSRFTQFDGTNRVGNHVGHYDLAIDWTTKRTKFLVYRQHPFEDGSGLQIQNLPDGLYGFSVRPLQSSGKVVAWKGLVLEYLHTRNQSGNDFDLTGTRFKGLDNYFNHAQYAQGWSYRDKGLGTPFLPTRLEVSDSIRTTGEFFPSNSVILYHIGLEALLLNKVHVLAKASYSLHFGTINIPFERRISQFSSLLALDMPLSALGHIKLNGQLAWDKGGLYPSSLGSYLGIRAELAKMKNR</sequence>
<keyword evidence="2" id="KW-1185">Reference proteome</keyword>
<gene>
    <name evidence="1" type="ORF">EZE20_08910</name>
</gene>
<dbReference type="InterPro" id="IPR038636">
    <property type="entry name" value="Wzi_sf"/>
</dbReference>
<dbReference type="Gene3D" id="2.40.160.130">
    <property type="entry name" value="Capsule assembly protein Wzi"/>
    <property type="match status" value="1"/>
</dbReference>
<dbReference type="AlphaFoldDB" id="A0A4R4KGA1"/>
<dbReference type="OrthoDB" id="596512at2"/>
<dbReference type="Proteomes" id="UP000295706">
    <property type="component" value="Unassembled WGS sequence"/>
</dbReference>
<organism evidence="1 2">
    <name type="scientific">Arundinibacter roseus</name>
    <dbReference type="NCBI Taxonomy" id="2070510"/>
    <lineage>
        <taxon>Bacteria</taxon>
        <taxon>Pseudomonadati</taxon>
        <taxon>Bacteroidota</taxon>
        <taxon>Cytophagia</taxon>
        <taxon>Cytophagales</taxon>
        <taxon>Spirosomataceae</taxon>
        <taxon>Arundinibacter</taxon>
    </lineage>
</organism>
<evidence type="ECO:0000313" key="2">
    <source>
        <dbReference type="Proteomes" id="UP000295706"/>
    </source>
</evidence>